<dbReference type="Proteomes" id="UP000572635">
    <property type="component" value="Unassembled WGS sequence"/>
</dbReference>
<feature type="transmembrane region" description="Helical" evidence="1">
    <location>
        <begin position="186"/>
        <end position="206"/>
    </location>
</feature>
<feature type="transmembrane region" description="Helical" evidence="1">
    <location>
        <begin position="243"/>
        <end position="260"/>
    </location>
</feature>
<keyword evidence="1" id="KW-0812">Transmembrane</keyword>
<comment type="caution">
    <text evidence="2">The sequence shown here is derived from an EMBL/GenBank/DDBJ whole genome shotgun (WGS) entry which is preliminary data.</text>
</comment>
<reference evidence="2 3" key="1">
    <citation type="submission" date="2020-08" db="EMBL/GenBank/DDBJ databases">
        <title>Sequencing the genomes of 1000 actinobacteria strains.</title>
        <authorList>
            <person name="Klenk H.-P."/>
        </authorList>
    </citation>
    <scope>NUCLEOTIDE SEQUENCE [LARGE SCALE GENOMIC DNA]</scope>
    <source>
        <strain evidence="2 3">DSM 44551</strain>
    </source>
</reference>
<feature type="transmembrane region" description="Helical" evidence="1">
    <location>
        <begin position="333"/>
        <end position="354"/>
    </location>
</feature>
<accession>A0A7W8QNT2</accession>
<sequence length="429" mass="48466">MTRQIPFAALLPLYTLDLVRRYWAPLLCVWLLGDFAHRMAMRGMAELVTIEPYFGYAVLGIVLVLKLAAYIIMFHMLRPGLPEVDAEYCRVRGMGDRRDLAEAERNLVDAVAMAILPFLIFYSAWDLIAEEYRQFIIATVNQEGMDFLLDIGAMNATGPLIVMGLLAFCLRAFFEYVYDQTGSKITGVLTALFESTWTFLAVFTVVDLLGKFWEWVDTRAATVAVHDAFNSGLVWLNDLVTPFPLQAAVLGAIGAVAGLWNMLKGGFIEPLLWLTITAVVYGAQMDRYTGLFRKGTRAARIEQAITGRRGPLRAAVGWVRRDMGDKYIPFLNAFRFILSTSPVFYLSFSLYYVLLELGFDWLERGLYIAVGPAEWLGWWWPWLGPIEVVLDTAKYLLRVCLLAATFELILRKVGGESTGRRARRRAEAV</sequence>
<keyword evidence="3" id="KW-1185">Reference proteome</keyword>
<protein>
    <submittedName>
        <fullName evidence="2">Uncharacterized protein</fullName>
    </submittedName>
</protein>
<feature type="transmembrane region" description="Helical" evidence="1">
    <location>
        <begin position="107"/>
        <end position="125"/>
    </location>
</feature>
<feature type="transmembrane region" description="Helical" evidence="1">
    <location>
        <begin position="267"/>
        <end position="284"/>
    </location>
</feature>
<keyword evidence="1" id="KW-0472">Membrane</keyword>
<keyword evidence="1" id="KW-1133">Transmembrane helix</keyword>
<organism evidence="2 3">
    <name type="scientific">Nocardiopsis composta</name>
    <dbReference type="NCBI Taxonomy" id="157465"/>
    <lineage>
        <taxon>Bacteria</taxon>
        <taxon>Bacillati</taxon>
        <taxon>Actinomycetota</taxon>
        <taxon>Actinomycetes</taxon>
        <taxon>Streptosporangiales</taxon>
        <taxon>Nocardiopsidaceae</taxon>
        <taxon>Nocardiopsis</taxon>
    </lineage>
</organism>
<evidence type="ECO:0000313" key="2">
    <source>
        <dbReference type="EMBL" id="MBB5433684.1"/>
    </source>
</evidence>
<dbReference type="RefSeq" id="WP_184393643.1">
    <property type="nucleotide sequence ID" value="NZ_BAAAJD010000075.1"/>
</dbReference>
<evidence type="ECO:0000256" key="1">
    <source>
        <dbReference type="SAM" id="Phobius"/>
    </source>
</evidence>
<dbReference type="EMBL" id="JACHDB010000001">
    <property type="protein sequence ID" value="MBB5433684.1"/>
    <property type="molecule type" value="Genomic_DNA"/>
</dbReference>
<gene>
    <name evidence="2" type="ORF">HDA36_003768</name>
</gene>
<proteinExistence type="predicted"/>
<evidence type="ECO:0000313" key="3">
    <source>
        <dbReference type="Proteomes" id="UP000572635"/>
    </source>
</evidence>
<dbReference type="AlphaFoldDB" id="A0A7W8QNT2"/>
<name>A0A7W8QNT2_9ACTN</name>
<feature type="transmembrane region" description="Helical" evidence="1">
    <location>
        <begin position="156"/>
        <end position="174"/>
    </location>
</feature>
<feature type="transmembrane region" description="Helical" evidence="1">
    <location>
        <begin position="53"/>
        <end position="73"/>
    </location>
</feature>